<accession>A0ABS8SFZ7</accession>
<reference evidence="1 2" key="1">
    <citation type="journal article" date="2021" name="BMC Genomics">
        <title>Datura genome reveals duplications of psychoactive alkaloid biosynthetic genes and high mutation rate following tissue culture.</title>
        <authorList>
            <person name="Rajewski A."/>
            <person name="Carter-House D."/>
            <person name="Stajich J."/>
            <person name="Litt A."/>
        </authorList>
    </citation>
    <scope>NUCLEOTIDE SEQUENCE [LARGE SCALE GENOMIC DNA]</scope>
    <source>
        <strain evidence="1">AR-01</strain>
    </source>
</reference>
<dbReference type="EMBL" id="JACEIK010000480">
    <property type="protein sequence ID" value="MCD7457814.1"/>
    <property type="molecule type" value="Genomic_DNA"/>
</dbReference>
<organism evidence="1 2">
    <name type="scientific">Datura stramonium</name>
    <name type="common">Jimsonweed</name>
    <name type="synonym">Common thornapple</name>
    <dbReference type="NCBI Taxonomy" id="4076"/>
    <lineage>
        <taxon>Eukaryota</taxon>
        <taxon>Viridiplantae</taxon>
        <taxon>Streptophyta</taxon>
        <taxon>Embryophyta</taxon>
        <taxon>Tracheophyta</taxon>
        <taxon>Spermatophyta</taxon>
        <taxon>Magnoliopsida</taxon>
        <taxon>eudicotyledons</taxon>
        <taxon>Gunneridae</taxon>
        <taxon>Pentapetalae</taxon>
        <taxon>asterids</taxon>
        <taxon>lamiids</taxon>
        <taxon>Solanales</taxon>
        <taxon>Solanaceae</taxon>
        <taxon>Solanoideae</taxon>
        <taxon>Datureae</taxon>
        <taxon>Datura</taxon>
    </lineage>
</organism>
<gene>
    <name evidence="1" type="ORF">HAX54_036318</name>
</gene>
<protein>
    <submittedName>
        <fullName evidence="1">Uncharacterized protein</fullName>
    </submittedName>
</protein>
<name>A0ABS8SFZ7_DATST</name>
<dbReference type="Proteomes" id="UP000823775">
    <property type="component" value="Unassembled WGS sequence"/>
</dbReference>
<evidence type="ECO:0000313" key="2">
    <source>
        <dbReference type="Proteomes" id="UP000823775"/>
    </source>
</evidence>
<evidence type="ECO:0000313" key="1">
    <source>
        <dbReference type="EMBL" id="MCD7457814.1"/>
    </source>
</evidence>
<keyword evidence="2" id="KW-1185">Reference proteome</keyword>
<sequence>MGKDASGFTNHYKRPHLNMDAKVMMWFINSRIMSSMNDSNVSKLKHAHIITPGAFMPDNYWVDVELPPPEKAFDITIMTPLQTNRIASLTIEQRQTRIEQSIQ</sequence>
<comment type="caution">
    <text evidence="1">The sequence shown here is derived from an EMBL/GenBank/DDBJ whole genome shotgun (WGS) entry which is preliminary data.</text>
</comment>
<proteinExistence type="predicted"/>